<keyword evidence="6 13" id="KW-0418">Kinase</keyword>
<keyword evidence="5" id="KW-0547">Nucleotide-binding</keyword>
<dbReference type="Gene3D" id="3.30.420.40">
    <property type="match status" value="2"/>
</dbReference>
<evidence type="ECO:0000256" key="2">
    <source>
        <dbReference type="ARBA" id="ARBA00006479"/>
    </source>
</evidence>
<organism evidence="13 14">
    <name type="scientific">Leptolinea tardivitalis</name>
    <dbReference type="NCBI Taxonomy" id="229920"/>
    <lineage>
        <taxon>Bacteria</taxon>
        <taxon>Bacillati</taxon>
        <taxon>Chloroflexota</taxon>
        <taxon>Anaerolineae</taxon>
        <taxon>Anaerolineales</taxon>
        <taxon>Anaerolineaceae</taxon>
        <taxon>Leptolinea</taxon>
    </lineage>
</organism>
<dbReference type="GO" id="GO:0046872">
    <property type="term" value="F:metal ion binding"/>
    <property type="evidence" value="ECO:0007669"/>
    <property type="project" value="UniProtKB-KW"/>
</dbReference>
<comment type="similarity">
    <text evidence="2">Belongs to the ROK (NagC/XylR) family.</text>
</comment>
<keyword evidence="9" id="KW-0460">Magnesium</keyword>
<evidence type="ECO:0000256" key="9">
    <source>
        <dbReference type="ARBA" id="ARBA00022842"/>
    </source>
</evidence>
<dbReference type="RefSeq" id="WP_062422369.1">
    <property type="nucleotide sequence ID" value="NZ_BBYA01000010.1"/>
</dbReference>
<sequence length="296" mass="31983">MKKFYGGVEAGGTKFVCIVAAGPGEILAQERFPTTRPEETIGKTIEFFRPFVESKQVDSIGIASFGPVDLNEKSKTYGYITTTPKPGWAQADLLGSIQRGLGVTCAFDTDVNAAAQGEYYWIPENRELDPLLYITVGTGIGVGGIVNGKTLHGLIHPEAGHMFIPHDLKIDPFPGVCPYHGDCMEGLASGPSMAKRWGQAAETLPDDHPGWDLEAWYIGFMVSNLLLNFSPRRIILGGGVPQHIGLIDKVRKNVQKQINGYVKSPQVLENIDRLIVPPALGNQAGVMGAIALAITR</sequence>
<dbReference type="GO" id="GO:0008865">
    <property type="term" value="F:fructokinase activity"/>
    <property type="evidence" value="ECO:0007669"/>
    <property type="project" value="UniProtKB-EC"/>
</dbReference>
<evidence type="ECO:0000256" key="12">
    <source>
        <dbReference type="ARBA" id="ARBA00048451"/>
    </source>
</evidence>
<name>A0A0P6WV51_9CHLR</name>
<keyword evidence="3" id="KW-0808">Transferase</keyword>
<dbReference type="EMBL" id="LGCK01000014">
    <property type="protein sequence ID" value="KPL70477.1"/>
    <property type="molecule type" value="Genomic_DNA"/>
</dbReference>
<evidence type="ECO:0000256" key="8">
    <source>
        <dbReference type="ARBA" id="ARBA00022840"/>
    </source>
</evidence>
<evidence type="ECO:0000256" key="11">
    <source>
        <dbReference type="ARBA" id="ARBA00038887"/>
    </source>
</evidence>
<reference evidence="13 14" key="1">
    <citation type="submission" date="2015-07" db="EMBL/GenBank/DDBJ databases">
        <title>Genome sequence of Leptolinea tardivitalis DSM 16556.</title>
        <authorList>
            <person name="Hemp J."/>
            <person name="Ward L.M."/>
            <person name="Pace L.A."/>
            <person name="Fischer W.W."/>
        </authorList>
    </citation>
    <scope>NUCLEOTIDE SEQUENCE [LARGE SCALE GENOMIC DNA]</scope>
    <source>
        <strain evidence="13 14">YMTK-2</strain>
    </source>
</reference>
<keyword evidence="7" id="KW-0862">Zinc</keyword>
<evidence type="ECO:0000313" key="13">
    <source>
        <dbReference type="EMBL" id="KPL70477.1"/>
    </source>
</evidence>
<dbReference type="SUPFAM" id="SSF53067">
    <property type="entry name" value="Actin-like ATPase domain"/>
    <property type="match status" value="1"/>
</dbReference>
<keyword evidence="8" id="KW-0067">ATP-binding</keyword>
<keyword evidence="14" id="KW-1185">Reference proteome</keyword>
<dbReference type="OrthoDB" id="9783435at2"/>
<dbReference type="EC" id="2.7.1.4" evidence="11"/>
<protein>
    <recommendedName>
        <fullName evidence="11">fructokinase</fullName>
        <ecNumber evidence="11">2.7.1.4</ecNumber>
    </recommendedName>
</protein>
<evidence type="ECO:0000256" key="5">
    <source>
        <dbReference type="ARBA" id="ARBA00022741"/>
    </source>
</evidence>
<dbReference type="Proteomes" id="UP000050430">
    <property type="component" value="Unassembled WGS sequence"/>
</dbReference>
<dbReference type="PATRIC" id="fig|229920.5.peg.402"/>
<comment type="catalytic activity">
    <reaction evidence="12">
        <text>D-fructose + ATP = D-fructose 6-phosphate + ADP + H(+)</text>
        <dbReference type="Rhea" id="RHEA:16125"/>
        <dbReference type="ChEBI" id="CHEBI:15378"/>
        <dbReference type="ChEBI" id="CHEBI:30616"/>
        <dbReference type="ChEBI" id="CHEBI:37721"/>
        <dbReference type="ChEBI" id="CHEBI:61527"/>
        <dbReference type="ChEBI" id="CHEBI:456216"/>
        <dbReference type="EC" id="2.7.1.4"/>
    </reaction>
</comment>
<proteinExistence type="inferred from homology"/>
<accession>A0A0P6WV51</accession>
<dbReference type="GO" id="GO:0005524">
    <property type="term" value="F:ATP binding"/>
    <property type="evidence" value="ECO:0007669"/>
    <property type="project" value="UniProtKB-KW"/>
</dbReference>
<dbReference type="PANTHER" id="PTHR42742:SF3">
    <property type="entry name" value="FRUCTOKINASE"/>
    <property type="match status" value="1"/>
</dbReference>
<evidence type="ECO:0000256" key="10">
    <source>
        <dbReference type="ARBA" id="ARBA00023277"/>
    </source>
</evidence>
<dbReference type="CDD" id="cd24067">
    <property type="entry name" value="ASKHA_NBD_ROK_BsFRK-like"/>
    <property type="match status" value="1"/>
</dbReference>
<evidence type="ECO:0000256" key="3">
    <source>
        <dbReference type="ARBA" id="ARBA00022679"/>
    </source>
</evidence>
<dbReference type="STRING" id="229920.ADM99_15195"/>
<evidence type="ECO:0000256" key="6">
    <source>
        <dbReference type="ARBA" id="ARBA00022777"/>
    </source>
</evidence>
<dbReference type="FunFam" id="3.30.420.40:FF:000153">
    <property type="entry name" value="Putative fructokinase"/>
    <property type="match status" value="1"/>
</dbReference>
<dbReference type="InterPro" id="IPR051804">
    <property type="entry name" value="Carb_Metab_Reg_Kinase/Isom"/>
</dbReference>
<keyword evidence="10" id="KW-0119">Carbohydrate metabolism</keyword>
<evidence type="ECO:0000256" key="7">
    <source>
        <dbReference type="ARBA" id="ARBA00022833"/>
    </source>
</evidence>
<dbReference type="InterPro" id="IPR000600">
    <property type="entry name" value="ROK"/>
</dbReference>
<dbReference type="InterPro" id="IPR043129">
    <property type="entry name" value="ATPase_NBD"/>
</dbReference>
<comment type="cofactor">
    <cofactor evidence="1">
        <name>Mg(2+)</name>
        <dbReference type="ChEBI" id="CHEBI:18420"/>
    </cofactor>
</comment>
<evidence type="ECO:0000256" key="4">
    <source>
        <dbReference type="ARBA" id="ARBA00022723"/>
    </source>
</evidence>
<evidence type="ECO:0000313" key="14">
    <source>
        <dbReference type="Proteomes" id="UP000050430"/>
    </source>
</evidence>
<dbReference type="PANTHER" id="PTHR42742">
    <property type="entry name" value="TRANSCRIPTIONAL REPRESSOR MPRA"/>
    <property type="match status" value="1"/>
</dbReference>
<keyword evidence="4" id="KW-0479">Metal-binding</keyword>
<dbReference type="AlphaFoldDB" id="A0A0P6WV51"/>
<evidence type="ECO:0000256" key="1">
    <source>
        <dbReference type="ARBA" id="ARBA00001946"/>
    </source>
</evidence>
<comment type="caution">
    <text evidence="13">The sequence shown here is derived from an EMBL/GenBank/DDBJ whole genome shotgun (WGS) entry which is preliminary data.</text>
</comment>
<dbReference type="Pfam" id="PF00480">
    <property type="entry name" value="ROK"/>
    <property type="match status" value="1"/>
</dbReference>
<gene>
    <name evidence="13" type="ORF">ADM99_15195</name>
</gene>